<accession>A0A0G4K8K1</accession>
<dbReference type="EMBL" id="CVLB01000001">
    <property type="protein sequence ID" value="CRF34142.1"/>
    <property type="molecule type" value="Genomic_DNA"/>
</dbReference>
<name>A0A0G4K8K1_9SPIR</name>
<keyword evidence="2" id="KW-1185">Reference proteome</keyword>
<protein>
    <submittedName>
        <fullName evidence="1">Uncharacterized protein</fullName>
    </submittedName>
</protein>
<dbReference type="RefSeq" id="WP_048595058.1">
    <property type="nucleotide sequence ID" value="NZ_CVLB01000001.1"/>
</dbReference>
<dbReference type="Proteomes" id="UP000043763">
    <property type="component" value="Unassembled WGS sequence"/>
</dbReference>
<reference evidence="2" key="1">
    <citation type="submission" date="2015-04" db="EMBL/GenBank/DDBJ databases">
        <authorList>
            <person name="Mushtaq Mamoona"/>
        </authorList>
    </citation>
    <scope>NUCLEOTIDE SEQUENCE [LARGE SCALE GENOMIC DNA]</scope>
    <source>
        <strain evidence="2">AN4859/03</strain>
    </source>
</reference>
<evidence type="ECO:0000313" key="2">
    <source>
        <dbReference type="Proteomes" id="UP000043763"/>
    </source>
</evidence>
<gene>
    <name evidence="1" type="ORF">BRSU_1902</name>
</gene>
<evidence type="ECO:0000313" key="1">
    <source>
        <dbReference type="EMBL" id="CRF34142.1"/>
    </source>
</evidence>
<proteinExistence type="predicted"/>
<organism evidence="1 2">
    <name type="scientific">Brachyspira suanatina</name>
    <dbReference type="NCBI Taxonomy" id="381802"/>
    <lineage>
        <taxon>Bacteria</taxon>
        <taxon>Pseudomonadati</taxon>
        <taxon>Spirochaetota</taxon>
        <taxon>Spirochaetia</taxon>
        <taxon>Brachyspirales</taxon>
        <taxon>Brachyspiraceae</taxon>
        <taxon>Brachyspira</taxon>
    </lineage>
</organism>
<dbReference type="OrthoDB" id="307991at2"/>
<sequence>MSNKDLQLIADKLNELISYLENNDLDNFFKHKDEFCNLIILENSDSFNDNIKSNIENIVPANLMNTFMNFIKYIRALRTIKHNDNDYTRYTLDNMKFIKTEIFKDY</sequence>
<dbReference type="AlphaFoldDB" id="A0A0G4K8K1"/>